<name>A0A1I7UBP7_9PELO</name>
<reference evidence="4" key="1">
    <citation type="submission" date="2016-11" db="UniProtKB">
        <authorList>
            <consortium name="WormBaseParasite"/>
        </authorList>
    </citation>
    <scope>IDENTIFICATION</scope>
</reference>
<dbReference type="WBParaSite" id="Csp11.Scaffold629.g7712.t2">
    <property type="protein sequence ID" value="Csp11.Scaffold629.g7712.t2"/>
    <property type="gene ID" value="Csp11.Scaffold629.g7712"/>
</dbReference>
<accession>A0A1I7UBP7</accession>
<keyword evidence="3" id="KW-1185">Reference proteome</keyword>
<dbReference type="Proteomes" id="UP000095282">
    <property type="component" value="Unplaced"/>
</dbReference>
<evidence type="ECO:0000256" key="1">
    <source>
        <dbReference type="SAM" id="MobiDB-lite"/>
    </source>
</evidence>
<dbReference type="eggNOG" id="KOG3600">
    <property type="taxonomic scope" value="Eukaryota"/>
</dbReference>
<feature type="domain" description="Mediator complex subunit Med13 N-terminal" evidence="2">
    <location>
        <begin position="302"/>
        <end position="452"/>
    </location>
</feature>
<evidence type="ECO:0000259" key="2">
    <source>
        <dbReference type="Pfam" id="PF11597"/>
    </source>
</evidence>
<dbReference type="InterPro" id="IPR021643">
    <property type="entry name" value="Mediator_Med13_N"/>
</dbReference>
<dbReference type="Pfam" id="PF12150">
    <property type="entry name" value="MFP2b"/>
    <property type="match status" value="2"/>
</dbReference>
<protein>
    <submittedName>
        <fullName evidence="4">Med13_N domain-containing protein</fullName>
    </submittedName>
</protein>
<proteinExistence type="predicted"/>
<feature type="region of interest" description="Disordered" evidence="1">
    <location>
        <begin position="259"/>
        <end position="298"/>
    </location>
</feature>
<dbReference type="PANTHER" id="PTHR31578:SF5">
    <property type="entry name" value="NEMATODE SPECIFIC PEPTIDE FAMILY"/>
    <property type="match status" value="1"/>
</dbReference>
<dbReference type="SUPFAM" id="SSF141739">
    <property type="entry name" value="MFPT repeat-like"/>
    <property type="match status" value="2"/>
</dbReference>
<evidence type="ECO:0000313" key="3">
    <source>
        <dbReference type="Proteomes" id="UP000095282"/>
    </source>
</evidence>
<dbReference type="InterPro" id="IPR021010">
    <property type="entry name" value="Cytosolic_motility_protein"/>
</dbReference>
<sequence length="507" mass="57817">MGRAWNDSGVVKCTFVTDNKIYSGPDVGGSIQLLVIDPGEKPRSFHYDWVNYKKAQSLTMEGKYEMVRCEYSASVYWPEYGLLGCVSTDKRIAYFVDNDSKIKSTKKIEDLLVLCKIAGSKESHVSEKEKEKSSIGNSIRLSNAVNDWEDYNWGSAWPTNRNVMSVPKNIPSVGFEQFVALWYRHGKPIMGRAWPKNGKIEASFVDVNREFTGGTVGSLQLLISLPQTTVGYEYIWMTYGQMNFAKVSSQQNQQLYSEASKIPTGSGLARDSPEDMSSSKDPDKDARKGKIPRRPEFNNGGSLEDCISNVYALLDLPGIKWKCFRPKPNAPRGLPLASDNVLKAYSKCINAGILSTWRRKPLPPSDNNEMLQAPHFSNDSAKELWVFWFDEEPESLLKYCEGLDSDEELSSANQMNIVSYEVRTILFKALHVVLERDLTKDGFVRFGRWFTVPFEARENYLHYMYPTHSPAIRFNFLFMDQTLFALQYKPRDSQHLFVWLNVISNIK</sequence>
<dbReference type="PANTHER" id="PTHR31578">
    <property type="entry name" value="PROTEIN CBG21223-RELATED"/>
    <property type="match status" value="1"/>
</dbReference>
<organism evidence="3 4">
    <name type="scientific">Caenorhabditis tropicalis</name>
    <dbReference type="NCBI Taxonomy" id="1561998"/>
    <lineage>
        <taxon>Eukaryota</taxon>
        <taxon>Metazoa</taxon>
        <taxon>Ecdysozoa</taxon>
        <taxon>Nematoda</taxon>
        <taxon>Chromadorea</taxon>
        <taxon>Rhabditida</taxon>
        <taxon>Rhabditina</taxon>
        <taxon>Rhabditomorpha</taxon>
        <taxon>Rhabditoidea</taxon>
        <taxon>Rhabditidae</taxon>
        <taxon>Peloderinae</taxon>
        <taxon>Caenorhabditis</taxon>
    </lineage>
</organism>
<dbReference type="Pfam" id="PF11597">
    <property type="entry name" value="Med13_N"/>
    <property type="match status" value="1"/>
</dbReference>
<feature type="compositionally biased region" description="Basic and acidic residues" evidence="1">
    <location>
        <begin position="271"/>
        <end position="296"/>
    </location>
</feature>
<evidence type="ECO:0000313" key="4">
    <source>
        <dbReference type="WBParaSite" id="Csp11.Scaffold629.g7712.t2"/>
    </source>
</evidence>
<dbReference type="AlphaFoldDB" id="A0A1I7UBP7"/>